<dbReference type="AlphaFoldDB" id="A0A8H9ZVR1"/>
<comment type="caution">
    <text evidence="1">The sequence shown here is derived from an EMBL/GenBank/DDBJ whole genome shotgun (WGS) entry which is preliminary data.</text>
</comment>
<evidence type="ECO:0000313" key="1">
    <source>
        <dbReference type="EMBL" id="MBC5047114.1"/>
    </source>
</evidence>
<dbReference type="EMBL" id="JACNQW010000011">
    <property type="protein sequence ID" value="MBC5047114.1"/>
    <property type="molecule type" value="Genomic_DNA"/>
</dbReference>
<dbReference type="RefSeq" id="WP_153587602.1">
    <property type="nucleotide sequence ID" value="NZ_FLJU01000078.1"/>
</dbReference>
<proteinExistence type="predicted"/>
<protein>
    <submittedName>
        <fullName evidence="1">Uncharacterized protein</fullName>
    </submittedName>
</protein>
<name>A0A8H9ZVR1_9ENTR</name>
<reference evidence="1" key="1">
    <citation type="submission" date="2020-08" db="EMBL/GenBank/DDBJ databases">
        <title>Genomic evolution and epidemiology of Klebsiella pneumoniae from a major hospital in Beijing, China, over a fifteen-year period: dissemination of known and novel high-risk clones.</title>
        <authorList>
            <person name="Palmieri M."/>
        </authorList>
    </citation>
    <scope>NUCLEOTIDE SEQUENCE</scope>
    <source>
        <strain evidence="1">K7050</strain>
    </source>
</reference>
<dbReference type="Proteomes" id="UP000646540">
    <property type="component" value="Unassembled WGS sequence"/>
</dbReference>
<sequence length="53" mass="5611">MRGSETAQYTPSATSAVHPVRALSGIFQFGMLGGPLTVITEQGVRPVYYAPLS</sequence>
<evidence type="ECO:0000313" key="2">
    <source>
        <dbReference type="Proteomes" id="UP000646540"/>
    </source>
</evidence>
<accession>A0A8H9ZVR1</accession>
<gene>
    <name evidence="1" type="ORF">H8L09_17310</name>
</gene>
<organism evidence="1 2">
    <name type="scientific">Klebsiella quasipneumoniae</name>
    <dbReference type="NCBI Taxonomy" id="1463165"/>
    <lineage>
        <taxon>Bacteria</taxon>
        <taxon>Pseudomonadati</taxon>
        <taxon>Pseudomonadota</taxon>
        <taxon>Gammaproteobacteria</taxon>
        <taxon>Enterobacterales</taxon>
        <taxon>Enterobacteriaceae</taxon>
        <taxon>Klebsiella/Raoultella group</taxon>
        <taxon>Klebsiella</taxon>
        <taxon>Klebsiella pneumoniae complex</taxon>
    </lineage>
</organism>